<dbReference type="OrthoDB" id="288590at2759"/>
<evidence type="ECO:0000256" key="1">
    <source>
        <dbReference type="ARBA" id="ARBA00001961"/>
    </source>
</evidence>
<dbReference type="GO" id="GO:0016707">
    <property type="term" value="F:gibberellin 3-beta-dioxygenase activity"/>
    <property type="evidence" value="ECO:0007669"/>
    <property type="project" value="UniProtKB-EC"/>
</dbReference>
<keyword evidence="3 5" id="KW-0560">Oxidoreductase</keyword>
<organism evidence="7 8">
    <name type="scientific">Apostasia shenzhenica</name>
    <dbReference type="NCBI Taxonomy" id="1088818"/>
    <lineage>
        <taxon>Eukaryota</taxon>
        <taxon>Viridiplantae</taxon>
        <taxon>Streptophyta</taxon>
        <taxon>Embryophyta</taxon>
        <taxon>Tracheophyta</taxon>
        <taxon>Spermatophyta</taxon>
        <taxon>Magnoliopsida</taxon>
        <taxon>Liliopsida</taxon>
        <taxon>Asparagales</taxon>
        <taxon>Orchidaceae</taxon>
        <taxon>Apostasioideae</taxon>
        <taxon>Apostasia</taxon>
    </lineage>
</organism>
<evidence type="ECO:0000259" key="6">
    <source>
        <dbReference type="PROSITE" id="PS51471"/>
    </source>
</evidence>
<dbReference type="STRING" id="1088818.A0A2H9ZU21"/>
<dbReference type="InterPro" id="IPR026992">
    <property type="entry name" value="DIOX_N"/>
</dbReference>
<dbReference type="PROSITE" id="PS51471">
    <property type="entry name" value="FE2OG_OXY"/>
    <property type="match status" value="1"/>
</dbReference>
<dbReference type="SUPFAM" id="SSF51197">
    <property type="entry name" value="Clavaminate synthase-like"/>
    <property type="match status" value="1"/>
</dbReference>
<feature type="domain" description="Fe2OG dioxygenase" evidence="6">
    <location>
        <begin position="189"/>
        <end position="300"/>
    </location>
</feature>
<keyword evidence="8" id="KW-1185">Reference proteome</keyword>
<evidence type="ECO:0000256" key="3">
    <source>
        <dbReference type="ARBA" id="ARBA00023002"/>
    </source>
</evidence>
<proteinExistence type="inferred from homology"/>
<accession>A0A2H9ZU21</accession>
<dbReference type="Pfam" id="PF14226">
    <property type="entry name" value="DIOX_N"/>
    <property type="match status" value="1"/>
</dbReference>
<evidence type="ECO:0000313" key="7">
    <source>
        <dbReference type="EMBL" id="PKA46784.1"/>
    </source>
</evidence>
<dbReference type="InterPro" id="IPR027443">
    <property type="entry name" value="IPNS-like_sf"/>
</dbReference>
<dbReference type="EC" id="1.14.11.15" evidence="7"/>
<name>A0A2H9ZU21_9ASPA</name>
<evidence type="ECO:0000256" key="5">
    <source>
        <dbReference type="RuleBase" id="RU003682"/>
    </source>
</evidence>
<reference evidence="7 8" key="1">
    <citation type="journal article" date="2017" name="Nature">
        <title>The Apostasia genome and the evolution of orchids.</title>
        <authorList>
            <person name="Zhang G.Q."/>
            <person name="Liu K.W."/>
            <person name="Li Z."/>
            <person name="Lohaus R."/>
            <person name="Hsiao Y.Y."/>
            <person name="Niu S.C."/>
            <person name="Wang J.Y."/>
            <person name="Lin Y.C."/>
            <person name="Xu Q."/>
            <person name="Chen L.J."/>
            <person name="Yoshida K."/>
            <person name="Fujiwara S."/>
            <person name="Wang Z.W."/>
            <person name="Zhang Y.Q."/>
            <person name="Mitsuda N."/>
            <person name="Wang M."/>
            <person name="Liu G.H."/>
            <person name="Pecoraro L."/>
            <person name="Huang H.X."/>
            <person name="Xiao X.J."/>
            <person name="Lin M."/>
            <person name="Wu X.Y."/>
            <person name="Wu W.L."/>
            <person name="Chen Y.Y."/>
            <person name="Chang S.B."/>
            <person name="Sakamoto S."/>
            <person name="Ohme-Takagi M."/>
            <person name="Yagi M."/>
            <person name="Zeng S.J."/>
            <person name="Shen C.Y."/>
            <person name="Yeh C.M."/>
            <person name="Luo Y.B."/>
            <person name="Tsai W.C."/>
            <person name="Van de Peer Y."/>
            <person name="Liu Z.J."/>
        </authorList>
    </citation>
    <scope>NUCLEOTIDE SEQUENCE [LARGE SCALE GENOMIC DNA]</scope>
    <source>
        <strain evidence="8">cv. Shenzhen</strain>
        <tissue evidence="7">Stem</tissue>
    </source>
</reference>
<dbReference type="InterPro" id="IPR044861">
    <property type="entry name" value="IPNS-like_FE2OG_OXY"/>
</dbReference>
<dbReference type="Gene3D" id="2.60.120.330">
    <property type="entry name" value="B-lactam Antibiotic, Isopenicillin N Synthase, Chain"/>
    <property type="match status" value="1"/>
</dbReference>
<dbReference type="GO" id="GO:0046872">
    <property type="term" value="F:metal ion binding"/>
    <property type="evidence" value="ECO:0007669"/>
    <property type="project" value="UniProtKB-KW"/>
</dbReference>
<dbReference type="EMBL" id="KZ453894">
    <property type="protein sequence ID" value="PKA46784.1"/>
    <property type="molecule type" value="Genomic_DNA"/>
</dbReference>
<evidence type="ECO:0000256" key="2">
    <source>
        <dbReference type="ARBA" id="ARBA00022723"/>
    </source>
</evidence>
<comment type="similarity">
    <text evidence="5">Belongs to the iron/ascorbate-dependent oxidoreductase family.</text>
</comment>
<dbReference type="PANTHER" id="PTHR47990">
    <property type="entry name" value="2-OXOGLUTARATE (2OG) AND FE(II)-DEPENDENT OXYGENASE SUPERFAMILY PROTEIN-RELATED"/>
    <property type="match status" value="1"/>
</dbReference>
<gene>
    <name evidence="7" type="primary">GA3OX1</name>
    <name evidence="7" type="ORF">AXF42_Ash015678</name>
</gene>
<protein>
    <submittedName>
        <fullName evidence="7">Gibberellin 3-beta-dioxygenase 1</fullName>
        <ecNumber evidence="7">1.14.11.15</ecNumber>
    </submittedName>
</protein>
<dbReference type="Pfam" id="PF03171">
    <property type="entry name" value="2OG-FeII_Oxy"/>
    <property type="match status" value="1"/>
</dbReference>
<keyword evidence="4 5" id="KW-0408">Iron</keyword>
<dbReference type="Proteomes" id="UP000236161">
    <property type="component" value="Unassembled WGS sequence"/>
</dbReference>
<evidence type="ECO:0000313" key="8">
    <source>
        <dbReference type="Proteomes" id="UP000236161"/>
    </source>
</evidence>
<dbReference type="InterPro" id="IPR050231">
    <property type="entry name" value="Iron_ascorbate_oxido_reductase"/>
</dbReference>
<sequence length="360" mass="39447">MPSLPPELFDLYSARHIPESHTWASSYLYDHPIAAADFVPTIDISRPDAASLIGAACRCWGMFLATGHRVPAALLGSVESQTRRLFSLPLHRKLRAASHPGSISGYGRPPLSSFFPKLMWSEGFTLAGDPTDIVSNLWPGDHSLFCEVMEEYKREMKDLAGRLMGIMLQSLGLAQEEMGRIGPMRELQRAFEVLQLNSYPACPDPERAMGMAAHTDSGLFTVLHQSAGAAGLQVLREEAEDGDGSGPTRWVAVQPLPEALVVNVGDLFHILSNGRFRSAKHRAVVGPVDHRVSVAYFVGPPGDVKVEPVRALVDPIRGPVYRPVTWPEYLGIRARVFDQALVAVRSPESPKPPPFTESLK</sequence>
<keyword evidence="7" id="KW-0223">Dioxygenase</keyword>
<dbReference type="AlphaFoldDB" id="A0A2H9ZU21"/>
<evidence type="ECO:0000256" key="4">
    <source>
        <dbReference type="ARBA" id="ARBA00023004"/>
    </source>
</evidence>
<comment type="cofactor">
    <cofactor evidence="1">
        <name>L-ascorbate</name>
        <dbReference type="ChEBI" id="CHEBI:38290"/>
    </cofactor>
</comment>
<keyword evidence="2 5" id="KW-0479">Metal-binding</keyword>
<dbReference type="InterPro" id="IPR005123">
    <property type="entry name" value="Oxoglu/Fe-dep_dioxygenase_dom"/>
</dbReference>